<accession>A0A1F6BU51</accession>
<evidence type="ECO:0000256" key="3">
    <source>
        <dbReference type="ARBA" id="ARBA00008178"/>
    </source>
</evidence>
<proteinExistence type="inferred from homology"/>
<dbReference type="Gene3D" id="3.40.50.720">
    <property type="entry name" value="NAD(P)-binding Rossmann-like Domain"/>
    <property type="match status" value="1"/>
</dbReference>
<dbReference type="PANTHER" id="PTHR43000">
    <property type="entry name" value="DTDP-D-GLUCOSE 4,6-DEHYDRATASE-RELATED"/>
    <property type="match status" value="1"/>
</dbReference>
<feature type="non-terminal residue" evidence="8">
    <location>
        <position position="1"/>
    </location>
</feature>
<evidence type="ECO:0000256" key="4">
    <source>
        <dbReference type="ARBA" id="ARBA00011990"/>
    </source>
</evidence>
<gene>
    <name evidence="8" type="ORF">A2118_02915</name>
</gene>
<comment type="caution">
    <text evidence="8">The sequence shown here is derived from an EMBL/GenBank/DDBJ whole genome shotgun (WGS) entry which is preliminary data.</text>
</comment>
<dbReference type="Gene3D" id="3.90.25.10">
    <property type="entry name" value="UDP-galactose 4-epimerase, domain 1"/>
    <property type="match status" value="1"/>
</dbReference>
<name>A0A1F6BU51_9BACT</name>
<comment type="cofactor">
    <cofactor evidence="2">
        <name>NAD(+)</name>
        <dbReference type="ChEBI" id="CHEBI:57540"/>
    </cofactor>
</comment>
<sequence>PYALIQGDICDPTTVANAMRGVDVVVHFAAESHVDRSIVGPAVFIQTNVAGAQVLLEESRREHIKLFHHVSTDEVFGSLPLDRPGLRFNEDTPYAPRSPYSASKASSDHIVRAYHETYGLPVTITNSSNNYGPYQDPEKLIPRFITNLLLREKVPLMGKGENVRDWCYVGDHCEAIDRIIHAALDTGEIIGETFCVGGNAERSNMQVTTELLRIFGKDASWIQHVPHRLGHDERYAIDSSKMKHVFGWEPTHDFELWLEKTVAWYKENEPWWKALRKNRPAIDSDVQSERAVR</sequence>
<dbReference type="CDD" id="cd05246">
    <property type="entry name" value="dTDP_GD_SDR_e"/>
    <property type="match status" value="1"/>
</dbReference>
<evidence type="ECO:0000313" key="9">
    <source>
        <dbReference type="Proteomes" id="UP000179014"/>
    </source>
</evidence>
<dbReference type="SUPFAM" id="SSF51735">
    <property type="entry name" value="NAD(P)-binding Rossmann-fold domains"/>
    <property type="match status" value="1"/>
</dbReference>
<dbReference type="InterPro" id="IPR016040">
    <property type="entry name" value="NAD(P)-bd_dom"/>
</dbReference>
<comment type="similarity">
    <text evidence="3">Belongs to the NAD(P)-dependent epimerase/dehydratase family. dTDP-glucose dehydratase subfamily.</text>
</comment>
<keyword evidence="6" id="KW-0456">Lyase</keyword>
<dbReference type="GO" id="GO:0008460">
    <property type="term" value="F:dTDP-glucose 4,6-dehydratase activity"/>
    <property type="evidence" value="ECO:0007669"/>
    <property type="project" value="UniProtKB-EC"/>
</dbReference>
<reference evidence="8 9" key="1">
    <citation type="journal article" date="2016" name="Nat. Commun.">
        <title>Thousands of microbial genomes shed light on interconnected biogeochemical processes in an aquifer system.</title>
        <authorList>
            <person name="Anantharaman K."/>
            <person name="Brown C.T."/>
            <person name="Hug L.A."/>
            <person name="Sharon I."/>
            <person name="Castelle C.J."/>
            <person name="Probst A.J."/>
            <person name="Thomas B.C."/>
            <person name="Singh A."/>
            <person name="Wilkins M.J."/>
            <person name="Karaoz U."/>
            <person name="Brodie E.L."/>
            <person name="Williams K.H."/>
            <person name="Hubbard S.S."/>
            <person name="Banfield J.F."/>
        </authorList>
    </citation>
    <scope>NUCLEOTIDE SEQUENCE [LARGE SCALE GENOMIC DNA]</scope>
</reference>
<evidence type="ECO:0000256" key="6">
    <source>
        <dbReference type="ARBA" id="ARBA00023239"/>
    </source>
</evidence>
<evidence type="ECO:0000256" key="5">
    <source>
        <dbReference type="ARBA" id="ARBA00023027"/>
    </source>
</evidence>
<comment type="catalytic activity">
    <reaction evidence="1">
        <text>dTDP-alpha-D-glucose = dTDP-4-dehydro-6-deoxy-alpha-D-glucose + H2O</text>
        <dbReference type="Rhea" id="RHEA:17221"/>
        <dbReference type="ChEBI" id="CHEBI:15377"/>
        <dbReference type="ChEBI" id="CHEBI:57477"/>
        <dbReference type="ChEBI" id="CHEBI:57649"/>
        <dbReference type="EC" id="4.2.1.46"/>
    </reaction>
</comment>
<dbReference type="InterPro" id="IPR036291">
    <property type="entry name" value="NAD(P)-bd_dom_sf"/>
</dbReference>
<keyword evidence="5" id="KW-0520">NAD</keyword>
<protein>
    <recommendedName>
        <fullName evidence="4">dTDP-glucose 4,6-dehydratase</fullName>
        <ecNumber evidence="4">4.2.1.46</ecNumber>
    </recommendedName>
</protein>
<evidence type="ECO:0000256" key="2">
    <source>
        <dbReference type="ARBA" id="ARBA00001911"/>
    </source>
</evidence>
<evidence type="ECO:0000313" key="8">
    <source>
        <dbReference type="EMBL" id="OGG40440.1"/>
    </source>
</evidence>
<dbReference type="STRING" id="1798474.A2118_02915"/>
<feature type="domain" description="NAD(P)-binding" evidence="7">
    <location>
        <begin position="2"/>
        <end position="260"/>
    </location>
</feature>
<dbReference type="EC" id="4.2.1.46" evidence="4"/>
<evidence type="ECO:0000259" key="7">
    <source>
        <dbReference type="Pfam" id="PF16363"/>
    </source>
</evidence>
<dbReference type="InterPro" id="IPR005888">
    <property type="entry name" value="dTDP_Gluc_deHydtase"/>
</dbReference>
<evidence type="ECO:0000256" key="1">
    <source>
        <dbReference type="ARBA" id="ARBA00001539"/>
    </source>
</evidence>
<organism evidence="8 9">
    <name type="scientific">Candidatus Kaiserbacteria bacterium GWA2_50_9</name>
    <dbReference type="NCBI Taxonomy" id="1798474"/>
    <lineage>
        <taxon>Bacteria</taxon>
        <taxon>Candidatus Kaiseribacteriota</taxon>
    </lineage>
</organism>
<dbReference type="AlphaFoldDB" id="A0A1F6BU51"/>
<dbReference type="EMBL" id="MFKN01000032">
    <property type="protein sequence ID" value="OGG40440.1"/>
    <property type="molecule type" value="Genomic_DNA"/>
</dbReference>
<dbReference type="Proteomes" id="UP000179014">
    <property type="component" value="Unassembled WGS sequence"/>
</dbReference>
<dbReference type="Pfam" id="PF16363">
    <property type="entry name" value="GDP_Man_Dehyd"/>
    <property type="match status" value="1"/>
</dbReference>
<dbReference type="GO" id="GO:0009225">
    <property type="term" value="P:nucleotide-sugar metabolic process"/>
    <property type="evidence" value="ECO:0007669"/>
    <property type="project" value="InterPro"/>
</dbReference>